<protein>
    <recommendedName>
        <fullName evidence="5">DDH domain-containing protein</fullName>
    </recommendedName>
</protein>
<dbReference type="EMBL" id="MHBW01000005">
    <property type="protein sequence ID" value="OGY09729.1"/>
    <property type="molecule type" value="Genomic_DNA"/>
</dbReference>
<dbReference type="STRING" id="1797513.A2782_02730"/>
<evidence type="ECO:0000259" key="2">
    <source>
        <dbReference type="Pfam" id="PF02272"/>
    </source>
</evidence>
<accession>A0A1G1V2X5</accession>
<dbReference type="InterPro" id="IPR038763">
    <property type="entry name" value="DHH_sf"/>
</dbReference>
<dbReference type="PANTHER" id="PTHR47618">
    <property type="entry name" value="BIFUNCTIONAL OLIGORIBONUCLEASE AND PAP PHOSPHATASE NRNA"/>
    <property type="match status" value="1"/>
</dbReference>
<dbReference type="InterPro" id="IPR001667">
    <property type="entry name" value="DDH_dom"/>
</dbReference>
<proteinExistence type="predicted"/>
<gene>
    <name evidence="3" type="ORF">A2782_02730</name>
</gene>
<dbReference type="GO" id="GO:0003676">
    <property type="term" value="F:nucleic acid binding"/>
    <property type="evidence" value="ECO:0007669"/>
    <property type="project" value="InterPro"/>
</dbReference>
<dbReference type="InterPro" id="IPR003156">
    <property type="entry name" value="DHHA1_dom"/>
</dbReference>
<dbReference type="SUPFAM" id="SSF64182">
    <property type="entry name" value="DHH phosphoesterases"/>
    <property type="match status" value="1"/>
</dbReference>
<sequence length="331" mass="36226">MTANHSESATIKEALEGSTKIFLALHINPDGDSVGSNLAISSYLQSLGKEVEIWASDAPPINLDFLPEFNAIINKDPHDADLEKFDLVVLLDSPEVARITRHEHLGLPTQKVVVIDHHETNTKFGSVNLVDDKASSTGEILYRLFQDWGASVNSEIATDLLTAIAADTGTFRWVTSENTLDAASQLIKCGADLEMINFNLYNRTPLREIQYQAEVVRKLKQETLAKFNFVWSATSYPEIESLGGTEFAVGGSDIAKTIDGINFALVLREEEKGVMTGSLRSRTEVDVAKIASMFGGGGHVAAAGFMIRFSGSFEEKVKEVIGQVKEYLNNL</sequence>
<evidence type="ECO:0000313" key="3">
    <source>
        <dbReference type="EMBL" id="OGY09729.1"/>
    </source>
</evidence>
<evidence type="ECO:0000259" key="1">
    <source>
        <dbReference type="Pfam" id="PF01368"/>
    </source>
</evidence>
<dbReference type="AlphaFoldDB" id="A0A1G1V2X5"/>
<comment type="caution">
    <text evidence="3">The sequence shown here is derived from an EMBL/GenBank/DDBJ whole genome shotgun (WGS) entry which is preliminary data.</text>
</comment>
<dbReference type="Gene3D" id="3.90.1640.10">
    <property type="entry name" value="inorganic pyrophosphatase (n-terminal core)"/>
    <property type="match status" value="1"/>
</dbReference>
<reference evidence="3 4" key="1">
    <citation type="journal article" date="2016" name="Nat. Commun.">
        <title>Thousands of microbial genomes shed light on interconnected biogeochemical processes in an aquifer system.</title>
        <authorList>
            <person name="Anantharaman K."/>
            <person name="Brown C.T."/>
            <person name="Hug L.A."/>
            <person name="Sharon I."/>
            <person name="Castelle C.J."/>
            <person name="Probst A.J."/>
            <person name="Thomas B.C."/>
            <person name="Singh A."/>
            <person name="Wilkins M.J."/>
            <person name="Karaoz U."/>
            <person name="Brodie E.L."/>
            <person name="Williams K.H."/>
            <person name="Hubbard S.S."/>
            <person name="Banfield J.F."/>
        </authorList>
    </citation>
    <scope>NUCLEOTIDE SEQUENCE [LARGE SCALE GENOMIC DNA]</scope>
</reference>
<organism evidence="3 4">
    <name type="scientific">Candidatus Blackburnbacteria bacterium RIFCSPHIGHO2_01_FULL_43_15b</name>
    <dbReference type="NCBI Taxonomy" id="1797513"/>
    <lineage>
        <taxon>Bacteria</taxon>
        <taxon>Candidatus Blackburniibacteriota</taxon>
    </lineage>
</organism>
<dbReference type="PANTHER" id="PTHR47618:SF1">
    <property type="entry name" value="BIFUNCTIONAL OLIGORIBONUCLEASE AND PAP PHOSPHATASE NRNA"/>
    <property type="match status" value="1"/>
</dbReference>
<evidence type="ECO:0000313" key="4">
    <source>
        <dbReference type="Proteomes" id="UP000177967"/>
    </source>
</evidence>
<dbReference type="Gene3D" id="3.10.310.30">
    <property type="match status" value="1"/>
</dbReference>
<dbReference type="Pfam" id="PF01368">
    <property type="entry name" value="DHH"/>
    <property type="match status" value="1"/>
</dbReference>
<dbReference type="Pfam" id="PF02272">
    <property type="entry name" value="DHHA1"/>
    <property type="match status" value="1"/>
</dbReference>
<feature type="domain" description="DHHA1" evidence="2">
    <location>
        <begin position="255"/>
        <end position="328"/>
    </location>
</feature>
<name>A0A1G1V2X5_9BACT</name>
<dbReference type="InterPro" id="IPR051319">
    <property type="entry name" value="Oligoribo/pAp-PDE_c-di-AMP_PDE"/>
</dbReference>
<evidence type="ECO:0008006" key="5">
    <source>
        <dbReference type="Google" id="ProtNLM"/>
    </source>
</evidence>
<feature type="domain" description="DDH" evidence="1">
    <location>
        <begin position="20"/>
        <end position="164"/>
    </location>
</feature>
<dbReference type="Proteomes" id="UP000177967">
    <property type="component" value="Unassembled WGS sequence"/>
</dbReference>